<feature type="domain" description="Flagellar hook-associated protein 2 N-terminal" evidence="6">
    <location>
        <begin position="10"/>
        <end position="107"/>
    </location>
</feature>
<comment type="similarity">
    <text evidence="1 5">Belongs to the FliD family.</text>
</comment>
<dbReference type="InterPro" id="IPR003481">
    <property type="entry name" value="FliD_N"/>
</dbReference>
<keyword evidence="4 5" id="KW-0975">Bacterial flagellum</keyword>
<dbReference type="GO" id="GO:0007155">
    <property type="term" value="P:cell adhesion"/>
    <property type="evidence" value="ECO:0007669"/>
    <property type="project" value="InterPro"/>
</dbReference>
<dbReference type="EMBL" id="FUWP01000001">
    <property type="protein sequence ID" value="SJZ36289.1"/>
    <property type="molecule type" value="Genomic_DNA"/>
</dbReference>
<keyword evidence="3 5" id="KW-0175">Coiled coil</keyword>
<comment type="subunit">
    <text evidence="2 5">Homopentamer.</text>
</comment>
<sequence>MGLSAAGMASGLDIAGMTQQLVAAERKPKADRITTQQKQVNVSLSAYGQVKSSISSMQSMLEKFGKDEAFNGQKATSDNSDYLSIKATAKAKSGVYNINIQQMAQSHKLMGKELFSADPEASLGSGEMVIKVGDKSMTLNIGEDNDDLSSVVDAINNADDNPGVTATLINTGEEGGSKIVFSTKETGEENTIEIDTSAMTGQLASLAYKEGMTDSKVEQMQAAQDAKIMIDNFTTVTSSNNTFEDVIEGVTLDLKKLTGTSGSENPETDDIDVKSVKITIESDEKSTKDSLKSFVDSYNSLMGTIDKLTGFDADKEPDDPNRAGALNGDSLTRSVTTQMRNLLNEPIDINGKLYQMSDFGISIQRDGTLELEEDSDKLDDIISENFAVIGQFFAKEDTGFLAKADKLLDSFTDKTDGSLSVKEDTLKERQKSLDNDMTELNKRMVAYEDRTYKQFLAMDEAIGQMNNQLSSMMSLMMSFD</sequence>
<evidence type="ECO:0000313" key="9">
    <source>
        <dbReference type="Proteomes" id="UP000191116"/>
    </source>
</evidence>
<keyword evidence="8" id="KW-0282">Flagellum</keyword>
<dbReference type="Proteomes" id="UP000191116">
    <property type="component" value="Unassembled WGS sequence"/>
</dbReference>
<keyword evidence="8" id="KW-0969">Cilium</keyword>
<dbReference type="Pfam" id="PF02465">
    <property type="entry name" value="FliD_N"/>
    <property type="match status" value="1"/>
</dbReference>
<dbReference type="OrthoDB" id="5980200at2"/>
<dbReference type="PANTHER" id="PTHR30288:SF0">
    <property type="entry name" value="FLAGELLAR HOOK-ASSOCIATED PROTEIN 2"/>
    <property type="match status" value="1"/>
</dbReference>
<comment type="function">
    <text evidence="5">Required for morphogenesis and for the elongation of the flagellar filament by facilitating polymerization of the flagellin monomers at the tip of growing filament. Forms a capping structure, which prevents flagellin subunits (transported through the central channel of the flagellum) from leaking out without polymerization at the distal end.</text>
</comment>
<evidence type="ECO:0000256" key="3">
    <source>
        <dbReference type="ARBA" id="ARBA00023054"/>
    </source>
</evidence>
<gene>
    <name evidence="8" type="primary">fliD</name>
    <name evidence="8" type="ORF">CZ814_00107</name>
</gene>
<dbReference type="RefSeq" id="WP_080172888.1">
    <property type="nucleotide sequence ID" value="NZ_AP024854.1"/>
</dbReference>
<reference evidence="8 9" key="1">
    <citation type="submission" date="2017-02" db="EMBL/GenBank/DDBJ databases">
        <authorList>
            <person name="Peterson S.W."/>
        </authorList>
    </citation>
    <scope>NUCLEOTIDE SEQUENCE [LARGE SCALE GENOMIC DNA]</scope>
    <source>
        <strain evidence="8 9">CECT 9189</strain>
    </source>
</reference>
<comment type="subcellular location">
    <subcellularLocation>
        <location evidence="5">Secreted</location>
    </subcellularLocation>
    <subcellularLocation>
        <location evidence="5">Bacterial flagellum</location>
    </subcellularLocation>
</comment>
<organism evidence="8 9">
    <name type="scientific">Photobacterium toruni</name>
    <dbReference type="NCBI Taxonomy" id="1935446"/>
    <lineage>
        <taxon>Bacteria</taxon>
        <taxon>Pseudomonadati</taxon>
        <taxon>Pseudomonadota</taxon>
        <taxon>Gammaproteobacteria</taxon>
        <taxon>Vibrionales</taxon>
        <taxon>Vibrionaceae</taxon>
        <taxon>Photobacterium</taxon>
    </lineage>
</organism>
<keyword evidence="8" id="KW-0966">Cell projection</keyword>
<evidence type="ECO:0000259" key="6">
    <source>
        <dbReference type="Pfam" id="PF02465"/>
    </source>
</evidence>
<feature type="coiled-coil region" evidence="5">
    <location>
        <begin position="423"/>
        <end position="450"/>
    </location>
</feature>
<dbReference type="InterPro" id="IPR040026">
    <property type="entry name" value="FliD"/>
</dbReference>
<feature type="domain" description="Flagellar hook-associated protein 2 C-terminal" evidence="7">
    <location>
        <begin position="223"/>
        <end position="467"/>
    </location>
</feature>
<accession>A0A1T4K1M9</accession>
<dbReference type="GO" id="GO:0071973">
    <property type="term" value="P:bacterial-type flagellum-dependent cell motility"/>
    <property type="evidence" value="ECO:0007669"/>
    <property type="project" value="TreeGrafter"/>
</dbReference>
<evidence type="ECO:0000259" key="7">
    <source>
        <dbReference type="Pfam" id="PF07195"/>
    </source>
</evidence>
<dbReference type="AlphaFoldDB" id="A0A1T4K1M9"/>
<protein>
    <recommendedName>
        <fullName evidence="5">Flagellar hook-associated protein 2</fullName>
        <shortName evidence="5">HAP2</shortName>
    </recommendedName>
    <alternativeName>
        <fullName evidence="5">Flagellar cap protein</fullName>
    </alternativeName>
</protein>
<dbReference type="GO" id="GO:0009421">
    <property type="term" value="C:bacterial-type flagellum filament cap"/>
    <property type="evidence" value="ECO:0007669"/>
    <property type="project" value="InterPro"/>
</dbReference>
<dbReference type="PANTHER" id="PTHR30288">
    <property type="entry name" value="FLAGELLAR CAP/ASSEMBLY PROTEIN FLID"/>
    <property type="match status" value="1"/>
</dbReference>
<dbReference type="GO" id="GO:0009424">
    <property type="term" value="C:bacterial-type flagellum hook"/>
    <property type="evidence" value="ECO:0007669"/>
    <property type="project" value="UniProtKB-UniRule"/>
</dbReference>
<evidence type="ECO:0000256" key="4">
    <source>
        <dbReference type="ARBA" id="ARBA00023143"/>
    </source>
</evidence>
<dbReference type="InterPro" id="IPR010810">
    <property type="entry name" value="Flagellin_hook_IN_motif"/>
</dbReference>
<proteinExistence type="inferred from homology"/>
<dbReference type="InterPro" id="IPR010809">
    <property type="entry name" value="FliD_C"/>
</dbReference>
<evidence type="ECO:0000313" key="8">
    <source>
        <dbReference type="EMBL" id="SJZ36289.1"/>
    </source>
</evidence>
<evidence type="ECO:0000256" key="5">
    <source>
        <dbReference type="RuleBase" id="RU362066"/>
    </source>
</evidence>
<evidence type="ECO:0000256" key="2">
    <source>
        <dbReference type="ARBA" id="ARBA00011255"/>
    </source>
</evidence>
<dbReference type="GO" id="GO:0005576">
    <property type="term" value="C:extracellular region"/>
    <property type="evidence" value="ECO:0007669"/>
    <property type="project" value="UniProtKB-SubCell"/>
</dbReference>
<name>A0A1T4K1M9_9GAMM</name>
<dbReference type="Pfam" id="PF07196">
    <property type="entry name" value="Flagellin_IN"/>
    <property type="match status" value="1"/>
</dbReference>
<keyword evidence="5" id="KW-0964">Secreted</keyword>
<dbReference type="Pfam" id="PF07195">
    <property type="entry name" value="FliD_C"/>
    <property type="match status" value="1"/>
</dbReference>
<evidence type="ECO:0000256" key="1">
    <source>
        <dbReference type="ARBA" id="ARBA00009764"/>
    </source>
</evidence>